<evidence type="ECO:0000256" key="2">
    <source>
        <dbReference type="SAM" id="MobiDB-lite"/>
    </source>
</evidence>
<feature type="compositionally biased region" description="Polar residues" evidence="2">
    <location>
        <begin position="210"/>
        <end position="224"/>
    </location>
</feature>
<keyword evidence="1" id="KW-0235">DNA replication</keyword>
<dbReference type="InterPro" id="IPR001098">
    <property type="entry name" value="DNA-dir_DNA_pol_A_palm_dom"/>
</dbReference>
<dbReference type="EMBL" id="MT142360">
    <property type="protein sequence ID" value="QJA78958.1"/>
    <property type="molecule type" value="Genomic_DNA"/>
</dbReference>
<sequence>MLLAYANGYLEKNLQYLSDNVLRMPYTPVTAQWVGRSKKLQEQGNVAIDHVKMGGWCIEHACNTLALWEDLPHVDLYTDIDRPFIDLILEMEHWGLLIDQYALTRVEQQTVDRTSPMETELKDELHVDNLNSNPQVAQALRDQGIIGTRKTKSAKDSVGEESLKPLGLPVTDKLLKWRSLMKTLTTYVPALRKVDNTGRLHTEFGYTRTGRLSSRNPNLQNLTGDSKFEEESDE</sequence>
<evidence type="ECO:0000259" key="3">
    <source>
        <dbReference type="Pfam" id="PF00476"/>
    </source>
</evidence>
<protein>
    <submittedName>
        <fullName evidence="4">Putative DNA polymerase</fullName>
    </submittedName>
</protein>
<accession>A0A6M3KBM3</accession>
<name>A0A6M3KBM3_9ZZZZ</name>
<reference evidence="4" key="1">
    <citation type="submission" date="2020-03" db="EMBL/GenBank/DDBJ databases">
        <title>The deep terrestrial virosphere.</title>
        <authorList>
            <person name="Holmfeldt K."/>
            <person name="Nilsson E."/>
            <person name="Simone D."/>
            <person name="Lopez-Fernandez M."/>
            <person name="Wu X."/>
            <person name="de Brujin I."/>
            <person name="Lundin D."/>
            <person name="Andersson A."/>
            <person name="Bertilsson S."/>
            <person name="Dopson M."/>
        </authorList>
    </citation>
    <scope>NUCLEOTIDE SEQUENCE</scope>
    <source>
        <strain evidence="4">MM415A00966</strain>
    </source>
</reference>
<dbReference type="PANTHER" id="PTHR10133:SF27">
    <property type="entry name" value="DNA POLYMERASE NU"/>
    <property type="match status" value="1"/>
</dbReference>
<dbReference type="InterPro" id="IPR002298">
    <property type="entry name" value="DNA_polymerase_A"/>
</dbReference>
<dbReference type="PANTHER" id="PTHR10133">
    <property type="entry name" value="DNA POLYMERASE I"/>
    <property type="match status" value="1"/>
</dbReference>
<gene>
    <name evidence="4" type="ORF">MM415A00966_0027</name>
</gene>
<dbReference type="Gene3D" id="1.20.1060.10">
    <property type="entry name" value="Taq DNA Polymerase, Chain T, domain 4"/>
    <property type="match status" value="1"/>
</dbReference>
<feature type="domain" description="DNA-directed DNA polymerase family A palm" evidence="3">
    <location>
        <begin position="103"/>
        <end position="224"/>
    </location>
</feature>
<dbReference type="InterPro" id="IPR043502">
    <property type="entry name" value="DNA/RNA_pol_sf"/>
</dbReference>
<dbReference type="GO" id="GO:0003887">
    <property type="term" value="F:DNA-directed DNA polymerase activity"/>
    <property type="evidence" value="ECO:0007669"/>
    <property type="project" value="InterPro"/>
</dbReference>
<dbReference type="GO" id="GO:0003677">
    <property type="term" value="F:DNA binding"/>
    <property type="evidence" value="ECO:0007669"/>
    <property type="project" value="InterPro"/>
</dbReference>
<dbReference type="GO" id="GO:0006261">
    <property type="term" value="P:DNA-templated DNA replication"/>
    <property type="evidence" value="ECO:0007669"/>
    <property type="project" value="InterPro"/>
</dbReference>
<evidence type="ECO:0000256" key="1">
    <source>
        <dbReference type="ARBA" id="ARBA00022705"/>
    </source>
</evidence>
<organism evidence="4">
    <name type="scientific">viral metagenome</name>
    <dbReference type="NCBI Taxonomy" id="1070528"/>
    <lineage>
        <taxon>unclassified sequences</taxon>
        <taxon>metagenomes</taxon>
        <taxon>organismal metagenomes</taxon>
    </lineage>
</organism>
<dbReference type="SUPFAM" id="SSF56672">
    <property type="entry name" value="DNA/RNA polymerases"/>
    <property type="match status" value="1"/>
</dbReference>
<dbReference type="Pfam" id="PF00476">
    <property type="entry name" value="DNA_pol_A"/>
    <property type="match status" value="1"/>
</dbReference>
<evidence type="ECO:0000313" key="4">
    <source>
        <dbReference type="EMBL" id="QJA78958.1"/>
    </source>
</evidence>
<dbReference type="GO" id="GO:0006302">
    <property type="term" value="P:double-strand break repair"/>
    <property type="evidence" value="ECO:0007669"/>
    <property type="project" value="TreeGrafter"/>
</dbReference>
<dbReference type="AlphaFoldDB" id="A0A6M3KBM3"/>
<feature type="region of interest" description="Disordered" evidence="2">
    <location>
        <begin position="208"/>
        <end position="234"/>
    </location>
</feature>
<proteinExistence type="predicted"/>